<name>A0ACD3AEC1_9AGAR</name>
<evidence type="ECO:0000313" key="1">
    <source>
        <dbReference type="EMBL" id="TFK63664.1"/>
    </source>
</evidence>
<organism evidence="1 2">
    <name type="scientific">Pluteus cervinus</name>
    <dbReference type="NCBI Taxonomy" id="181527"/>
    <lineage>
        <taxon>Eukaryota</taxon>
        <taxon>Fungi</taxon>
        <taxon>Dikarya</taxon>
        <taxon>Basidiomycota</taxon>
        <taxon>Agaricomycotina</taxon>
        <taxon>Agaricomycetes</taxon>
        <taxon>Agaricomycetidae</taxon>
        <taxon>Agaricales</taxon>
        <taxon>Pluteineae</taxon>
        <taxon>Pluteaceae</taxon>
        <taxon>Pluteus</taxon>
    </lineage>
</organism>
<evidence type="ECO:0000313" key="2">
    <source>
        <dbReference type="Proteomes" id="UP000308600"/>
    </source>
</evidence>
<dbReference type="Proteomes" id="UP000308600">
    <property type="component" value="Unassembled WGS sequence"/>
</dbReference>
<protein>
    <submittedName>
        <fullName evidence="1">Uncharacterized protein</fullName>
    </submittedName>
</protein>
<accession>A0ACD3AEC1</accession>
<dbReference type="EMBL" id="ML208511">
    <property type="protein sequence ID" value="TFK63664.1"/>
    <property type="molecule type" value="Genomic_DNA"/>
</dbReference>
<sequence>MGSRQLFSGLSRRLVLAFDVGTTFSGVSYSILDPGNVPEIKGLTRFPYQDSTGGDFKVPSIIYYDAEGSVRAIGAGAIRDGIEQEAESGQWTKVEWFKLHLRPKTLGADEVSRFAQQMPPLPAGKTIVDVFADYFHFLHESSKAYIESNYSTGESIWASVQSNIVFVLSHPNGWEGPQQTQMRQAAILAGLVPATDEGRNRIHFVTEGEASLHFCINQGLMTERIKTDRRVLIVDAGGGTIDISSYEKQKDKTGSFSELAAPECKLRGSIFVTQYARKYLEEYLCNSPFLSAVPDITRCFDKSTKLHFRQQEDPAFVKFGTFRDNDPAHNIKSGHIKLQGGDVATFFQSSIDCIVDAILKHCRDHNIRVVFLVGGFAASDWLFKNVKAAILDMNIQVSRPVSQTNKAVADGAASFYLDHFVSTRVSKSDYGVACRLSYDRRNREHVSRQGKRFTDLDGEERIEGAFDIILPKNSTVNEAKEFHRPYFQLHSDTAALQSVSEKIYRYRGTVDLPKWMDQDPDNFEVMCTIEADASAASTRLRGKDGQTYFRSDINIVLSFGLTEFKAQVSWKENGVEKRGPARVIYETN</sequence>
<proteinExistence type="predicted"/>
<keyword evidence="2" id="KW-1185">Reference proteome</keyword>
<reference evidence="1 2" key="1">
    <citation type="journal article" date="2019" name="Nat. Ecol. Evol.">
        <title>Megaphylogeny resolves global patterns of mushroom evolution.</title>
        <authorList>
            <person name="Varga T."/>
            <person name="Krizsan K."/>
            <person name="Foldi C."/>
            <person name="Dima B."/>
            <person name="Sanchez-Garcia M."/>
            <person name="Sanchez-Ramirez S."/>
            <person name="Szollosi G.J."/>
            <person name="Szarkandi J.G."/>
            <person name="Papp V."/>
            <person name="Albert L."/>
            <person name="Andreopoulos W."/>
            <person name="Angelini C."/>
            <person name="Antonin V."/>
            <person name="Barry K.W."/>
            <person name="Bougher N.L."/>
            <person name="Buchanan P."/>
            <person name="Buyck B."/>
            <person name="Bense V."/>
            <person name="Catcheside P."/>
            <person name="Chovatia M."/>
            <person name="Cooper J."/>
            <person name="Damon W."/>
            <person name="Desjardin D."/>
            <person name="Finy P."/>
            <person name="Geml J."/>
            <person name="Haridas S."/>
            <person name="Hughes K."/>
            <person name="Justo A."/>
            <person name="Karasinski D."/>
            <person name="Kautmanova I."/>
            <person name="Kiss B."/>
            <person name="Kocsube S."/>
            <person name="Kotiranta H."/>
            <person name="LaButti K.M."/>
            <person name="Lechner B.E."/>
            <person name="Liimatainen K."/>
            <person name="Lipzen A."/>
            <person name="Lukacs Z."/>
            <person name="Mihaltcheva S."/>
            <person name="Morgado L.N."/>
            <person name="Niskanen T."/>
            <person name="Noordeloos M.E."/>
            <person name="Ohm R.A."/>
            <person name="Ortiz-Santana B."/>
            <person name="Ovrebo C."/>
            <person name="Racz N."/>
            <person name="Riley R."/>
            <person name="Savchenko A."/>
            <person name="Shiryaev A."/>
            <person name="Soop K."/>
            <person name="Spirin V."/>
            <person name="Szebenyi C."/>
            <person name="Tomsovsky M."/>
            <person name="Tulloss R.E."/>
            <person name="Uehling J."/>
            <person name="Grigoriev I.V."/>
            <person name="Vagvolgyi C."/>
            <person name="Papp T."/>
            <person name="Martin F.M."/>
            <person name="Miettinen O."/>
            <person name="Hibbett D.S."/>
            <person name="Nagy L.G."/>
        </authorList>
    </citation>
    <scope>NUCLEOTIDE SEQUENCE [LARGE SCALE GENOMIC DNA]</scope>
    <source>
        <strain evidence="1 2">NL-1719</strain>
    </source>
</reference>
<gene>
    <name evidence="1" type="ORF">BDN72DRAFT_847372</name>
</gene>